<dbReference type="CDD" id="cd07741">
    <property type="entry name" value="metallo-hydrolase-like_MBL-fold"/>
    <property type="match status" value="1"/>
</dbReference>
<organism evidence="2 3">
    <name type="scientific">candidate division WOR-1 bacterium RIFOXYB2_FULL_37_13</name>
    <dbReference type="NCBI Taxonomy" id="1802579"/>
    <lineage>
        <taxon>Bacteria</taxon>
        <taxon>Bacillati</taxon>
        <taxon>Saganbacteria</taxon>
    </lineage>
</organism>
<dbReference type="Proteomes" id="UP000178417">
    <property type="component" value="Unassembled WGS sequence"/>
</dbReference>
<evidence type="ECO:0000313" key="3">
    <source>
        <dbReference type="Proteomes" id="UP000178417"/>
    </source>
</evidence>
<dbReference type="SUPFAM" id="SSF56281">
    <property type="entry name" value="Metallo-hydrolase/oxidoreductase"/>
    <property type="match status" value="1"/>
</dbReference>
<accession>A0A1F4STS0</accession>
<dbReference type="PANTHER" id="PTHR42663">
    <property type="entry name" value="HYDROLASE C777.06C-RELATED-RELATED"/>
    <property type="match status" value="1"/>
</dbReference>
<protein>
    <recommendedName>
        <fullName evidence="1">Metallo-beta-lactamase domain-containing protein</fullName>
    </recommendedName>
</protein>
<proteinExistence type="predicted"/>
<dbReference type="EMBL" id="MEUB01000014">
    <property type="protein sequence ID" value="OGC23828.1"/>
    <property type="molecule type" value="Genomic_DNA"/>
</dbReference>
<dbReference type="InterPro" id="IPR001279">
    <property type="entry name" value="Metallo-B-lactamas"/>
</dbReference>
<dbReference type="Pfam" id="PF12706">
    <property type="entry name" value="Lactamase_B_2"/>
    <property type="match status" value="1"/>
</dbReference>
<name>A0A1F4STS0_UNCSA</name>
<feature type="domain" description="Metallo-beta-lactamase" evidence="1">
    <location>
        <begin position="34"/>
        <end position="219"/>
    </location>
</feature>
<dbReference type="STRING" id="1802579.A2310_04345"/>
<gene>
    <name evidence="2" type="ORF">A2310_04345</name>
</gene>
<dbReference type="Gene3D" id="3.60.15.10">
    <property type="entry name" value="Ribonuclease Z/Hydroxyacylglutathione hydrolase-like"/>
    <property type="match status" value="1"/>
</dbReference>
<comment type="caution">
    <text evidence="2">The sequence shown here is derived from an EMBL/GenBank/DDBJ whole genome shotgun (WGS) entry which is preliminary data.</text>
</comment>
<dbReference type="AlphaFoldDB" id="A0A1F4STS0"/>
<reference evidence="2 3" key="1">
    <citation type="journal article" date="2016" name="Nat. Commun.">
        <title>Thousands of microbial genomes shed light on interconnected biogeochemical processes in an aquifer system.</title>
        <authorList>
            <person name="Anantharaman K."/>
            <person name="Brown C.T."/>
            <person name="Hug L.A."/>
            <person name="Sharon I."/>
            <person name="Castelle C.J."/>
            <person name="Probst A.J."/>
            <person name="Thomas B.C."/>
            <person name="Singh A."/>
            <person name="Wilkins M.J."/>
            <person name="Karaoz U."/>
            <person name="Brodie E.L."/>
            <person name="Williams K.H."/>
            <person name="Hubbard S.S."/>
            <person name="Banfield J.F."/>
        </authorList>
    </citation>
    <scope>NUCLEOTIDE SEQUENCE [LARGE SCALE GENOMIC DNA]</scope>
</reference>
<sequence>MPNFIKFLGTAGARVATAKQLRASGGIWISLDDTNIYLDPGPGALVNCFKSTPPLDPVILDGILLSHKHLDHSGDINIMIEAMTNATYHKKGIVIAPTEALDYDPVILKYIRSFPEKIENIKPKKKYKIKNLLISSPVPHKHHGMETYGFIIKGKKNSIGYISDTKFFPKIIGAYQNSDILILNVMFSTPRPNIDHLNIDGASEIIAKIKPKTAILTHFGKTMLTANPQKIAKEMTKKLKIKVIAANDGMKFSI</sequence>
<dbReference type="PANTHER" id="PTHR42663:SF6">
    <property type="entry name" value="HYDROLASE C777.06C-RELATED"/>
    <property type="match status" value="1"/>
</dbReference>
<evidence type="ECO:0000259" key="1">
    <source>
        <dbReference type="Pfam" id="PF12706"/>
    </source>
</evidence>
<evidence type="ECO:0000313" key="2">
    <source>
        <dbReference type="EMBL" id="OGC23828.1"/>
    </source>
</evidence>
<dbReference type="InterPro" id="IPR036866">
    <property type="entry name" value="RibonucZ/Hydroxyglut_hydro"/>
</dbReference>